<comment type="caution">
    <text evidence="1">The sequence shown here is derived from an EMBL/GenBank/DDBJ whole genome shotgun (WGS) entry which is preliminary data.</text>
</comment>
<evidence type="ECO:0000313" key="1">
    <source>
        <dbReference type="EMBL" id="MBE9040096.1"/>
    </source>
</evidence>
<dbReference type="RefSeq" id="WP_264320354.1">
    <property type="nucleotide sequence ID" value="NZ_JADEXN010000055.1"/>
</dbReference>
<proteinExistence type="predicted"/>
<name>A0A928VXJ0_9CYAN</name>
<organism evidence="1 2">
    <name type="scientific">Zarconia navalis LEGE 11467</name>
    <dbReference type="NCBI Taxonomy" id="1828826"/>
    <lineage>
        <taxon>Bacteria</taxon>
        <taxon>Bacillati</taxon>
        <taxon>Cyanobacteriota</taxon>
        <taxon>Cyanophyceae</taxon>
        <taxon>Oscillatoriophycideae</taxon>
        <taxon>Oscillatoriales</taxon>
        <taxon>Oscillatoriales incertae sedis</taxon>
        <taxon>Zarconia</taxon>
        <taxon>Zarconia navalis</taxon>
    </lineage>
</organism>
<dbReference type="InterPro" id="IPR027417">
    <property type="entry name" value="P-loop_NTPase"/>
</dbReference>
<dbReference type="Proteomes" id="UP000621799">
    <property type="component" value="Unassembled WGS sequence"/>
</dbReference>
<accession>A0A928VXJ0</accession>
<dbReference type="EMBL" id="JADEXN010000055">
    <property type="protein sequence ID" value="MBE9040096.1"/>
    <property type="molecule type" value="Genomic_DNA"/>
</dbReference>
<sequence>MNVDRIIPLELPILPVVYCLLVDCEKGGVGKSTYARVLAQWLIDKQLDKQVIGIDCDRSNQNFEDYYRNAIPMQHAFFTEDSRQSWQADNLLETALEYQAHIIADLPAQTYRSQLNYFLNGGLRAARQRRVQFVKFFMCACYYSAEQFINSLNAFRNETAHDLVLNEGLCESFSFLDDYEEFQTALAQQPFPIISMPEISYREREIINAFRLTYAEAIESEHLTITGQQRVVDFLMDSYEQLDRLELFDREK</sequence>
<dbReference type="AlphaFoldDB" id="A0A928VXJ0"/>
<dbReference type="SUPFAM" id="SSF52540">
    <property type="entry name" value="P-loop containing nucleoside triphosphate hydrolases"/>
    <property type="match status" value="1"/>
</dbReference>
<keyword evidence="2" id="KW-1185">Reference proteome</keyword>
<dbReference type="Gene3D" id="3.40.50.300">
    <property type="entry name" value="P-loop containing nucleotide triphosphate hydrolases"/>
    <property type="match status" value="1"/>
</dbReference>
<protein>
    <submittedName>
        <fullName evidence="1">Uncharacterized protein</fullName>
    </submittedName>
</protein>
<evidence type="ECO:0000313" key="2">
    <source>
        <dbReference type="Proteomes" id="UP000621799"/>
    </source>
</evidence>
<reference evidence="1" key="1">
    <citation type="submission" date="2020-10" db="EMBL/GenBank/DDBJ databases">
        <authorList>
            <person name="Castelo-Branco R."/>
            <person name="Eusebio N."/>
            <person name="Adriana R."/>
            <person name="Vieira A."/>
            <person name="Brugerolle De Fraissinette N."/>
            <person name="Rezende De Castro R."/>
            <person name="Schneider M.P."/>
            <person name="Vasconcelos V."/>
            <person name="Leao P.N."/>
        </authorList>
    </citation>
    <scope>NUCLEOTIDE SEQUENCE</scope>
    <source>
        <strain evidence="1">LEGE 11467</strain>
    </source>
</reference>
<gene>
    <name evidence="1" type="ORF">IQ235_04725</name>
</gene>